<dbReference type="PANTHER" id="PTHR43047:SF72">
    <property type="entry name" value="OSMOSENSING HISTIDINE PROTEIN KINASE SLN1"/>
    <property type="match status" value="1"/>
</dbReference>
<dbReference type="InterPro" id="IPR029016">
    <property type="entry name" value="GAF-like_dom_sf"/>
</dbReference>
<feature type="transmembrane region" description="Helical" evidence="7">
    <location>
        <begin position="6"/>
        <end position="25"/>
    </location>
</feature>
<keyword evidence="7" id="KW-0812">Transmembrane</keyword>
<keyword evidence="7" id="KW-0472">Membrane</keyword>
<feature type="coiled-coil region" evidence="6">
    <location>
        <begin position="472"/>
        <end position="510"/>
    </location>
</feature>
<dbReference type="PANTHER" id="PTHR43047">
    <property type="entry name" value="TWO-COMPONENT HISTIDINE PROTEIN KINASE"/>
    <property type="match status" value="1"/>
</dbReference>
<evidence type="ECO:0000256" key="3">
    <source>
        <dbReference type="ARBA" id="ARBA00022553"/>
    </source>
</evidence>
<dbReference type="SMART" id="SM00388">
    <property type="entry name" value="HisKA"/>
    <property type="match status" value="1"/>
</dbReference>
<evidence type="ECO:0000256" key="4">
    <source>
        <dbReference type="ARBA" id="ARBA00022679"/>
    </source>
</evidence>
<dbReference type="Gene3D" id="3.30.450.40">
    <property type="match status" value="1"/>
</dbReference>
<dbReference type="PRINTS" id="PR00344">
    <property type="entry name" value="BCTRLSENSOR"/>
</dbReference>
<keyword evidence="3" id="KW-0597">Phosphoprotein</keyword>
<dbReference type="EC" id="2.7.13.3" evidence="2"/>
<dbReference type="Proteomes" id="UP000564033">
    <property type="component" value="Unassembled WGS sequence"/>
</dbReference>
<dbReference type="Gene3D" id="1.10.287.130">
    <property type="match status" value="1"/>
</dbReference>
<dbReference type="InterPro" id="IPR036890">
    <property type="entry name" value="HATPase_C_sf"/>
</dbReference>
<feature type="transmembrane region" description="Helical" evidence="7">
    <location>
        <begin position="176"/>
        <end position="198"/>
    </location>
</feature>
<dbReference type="AlphaFoldDB" id="A0A847VDX3"/>
<gene>
    <name evidence="9" type="ORF">GX888_03085</name>
</gene>
<keyword evidence="7" id="KW-1133">Transmembrane helix</keyword>
<dbReference type="SUPFAM" id="SSF55781">
    <property type="entry name" value="GAF domain-like"/>
    <property type="match status" value="1"/>
</dbReference>
<feature type="domain" description="Histidine kinase" evidence="8">
    <location>
        <begin position="513"/>
        <end position="737"/>
    </location>
</feature>
<feature type="transmembrane region" description="Helical" evidence="7">
    <location>
        <begin position="65"/>
        <end position="85"/>
    </location>
</feature>
<organism evidence="9 10">
    <name type="scientific">Candidatus Dojkabacteria bacterium</name>
    <dbReference type="NCBI Taxonomy" id="2099670"/>
    <lineage>
        <taxon>Bacteria</taxon>
        <taxon>Candidatus Dojkabacteria</taxon>
    </lineage>
</organism>
<dbReference type="InterPro" id="IPR004358">
    <property type="entry name" value="Sig_transdc_His_kin-like_C"/>
</dbReference>
<accession>A0A847VDX3</accession>
<evidence type="ECO:0000313" key="9">
    <source>
        <dbReference type="EMBL" id="NLZ24699.1"/>
    </source>
</evidence>
<comment type="caution">
    <text evidence="9">The sequence shown here is derived from an EMBL/GenBank/DDBJ whole genome shotgun (WGS) entry which is preliminary data.</text>
</comment>
<reference evidence="9 10" key="1">
    <citation type="journal article" date="2020" name="Biotechnol. Biofuels">
        <title>New insights from the biogas microbiome by comprehensive genome-resolved metagenomics of nearly 1600 species originating from multiple anaerobic digesters.</title>
        <authorList>
            <person name="Campanaro S."/>
            <person name="Treu L."/>
            <person name="Rodriguez-R L.M."/>
            <person name="Kovalovszki A."/>
            <person name="Ziels R.M."/>
            <person name="Maus I."/>
            <person name="Zhu X."/>
            <person name="Kougias P.G."/>
            <person name="Basile A."/>
            <person name="Luo G."/>
            <person name="Schluter A."/>
            <person name="Konstantinidis K.T."/>
            <person name="Angelidaki I."/>
        </authorList>
    </citation>
    <scope>NUCLEOTIDE SEQUENCE [LARGE SCALE GENOMIC DNA]</scope>
    <source>
        <strain evidence="9">AS19jrsBPTG_9</strain>
    </source>
</reference>
<dbReference type="Pfam" id="PF00512">
    <property type="entry name" value="HisKA"/>
    <property type="match status" value="1"/>
</dbReference>
<comment type="catalytic activity">
    <reaction evidence="1">
        <text>ATP + protein L-histidine = ADP + protein N-phospho-L-histidine.</text>
        <dbReference type="EC" id="2.7.13.3"/>
    </reaction>
</comment>
<dbReference type="GO" id="GO:0009927">
    <property type="term" value="F:histidine phosphotransfer kinase activity"/>
    <property type="evidence" value="ECO:0007669"/>
    <property type="project" value="TreeGrafter"/>
</dbReference>
<feature type="transmembrane region" description="Helical" evidence="7">
    <location>
        <begin position="235"/>
        <end position="255"/>
    </location>
</feature>
<evidence type="ECO:0000256" key="6">
    <source>
        <dbReference type="SAM" id="Coils"/>
    </source>
</evidence>
<sequence length="759" mass="87264">MFNGIIGYINILIGFVDLLLGFLVLSSNPKRTVNRAYFLCTLTMGLWSISLSFYNSYLFFDSTQWLKIVYIISYLMTFAQLNFALKFHDGVGKKVNIMMAGVLGPLFAYGLYLLLIKNTVVLDTLFDESINTVIAQMGEGYILYFLPIIFSLFFLFGIHIVKGSKMESLKKRQTQFYWIAGFLMIVPLIFLDFVLPVFFSVTEYYQYSTLGNILWAIIIAYSIYNTRFLDVRLVFGKVVETILKSSYLLVIFVVYTEWNRSNLDLVGSSFILILITISVVLSLLLNWMNQKTELFVQRRFIYSKYNPMEQIQRYTVGNSRELNIRNILKKTIDLVVDTINPDKVAILLFNSKSKAIAYQENMNFPSLTFDTTMRFVSNWENLNSNPVLIFSEIDVHFFSGKEIIDYRKEEILHFMKEYGVEVIIPFELRASIGGLIILGSKIDNSLYSQTDITFLESIMRNANITIERAILYEELQSFNKTLQQRVNEQTKELQIKVEELQEARRKERDMVDIMGHELRTPATIVKLNIDMLERYIDSNPDELKIYIKRIKEAINNEIKLINTLLSSAKLEGTEIEINRERVDIKGEIEMAIHGHERDAKKKGLKIEKIVNSNTPDVYADKARTVEILNNLIDNAIKYTEKGTVSIKSSYNNEYVTVSVKDTGKGIPKEEIPYLGQKFHRVGNYLKSSDHLDIVRPGGTGLGLYVTFRLVKLMGGEISVKSEVDVGSEFVFSLPIFRKGSEIKKGVSSKDMFKRLGLMS</sequence>
<dbReference type="CDD" id="cd00082">
    <property type="entry name" value="HisKA"/>
    <property type="match status" value="1"/>
</dbReference>
<dbReference type="InterPro" id="IPR003661">
    <property type="entry name" value="HisK_dim/P_dom"/>
</dbReference>
<evidence type="ECO:0000256" key="1">
    <source>
        <dbReference type="ARBA" id="ARBA00000085"/>
    </source>
</evidence>
<dbReference type="SMART" id="SM00387">
    <property type="entry name" value="HATPase_c"/>
    <property type="match status" value="1"/>
</dbReference>
<dbReference type="InterPro" id="IPR005467">
    <property type="entry name" value="His_kinase_dom"/>
</dbReference>
<dbReference type="SUPFAM" id="SSF55874">
    <property type="entry name" value="ATPase domain of HSP90 chaperone/DNA topoisomerase II/histidine kinase"/>
    <property type="match status" value="1"/>
</dbReference>
<dbReference type="SUPFAM" id="SSF47384">
    <property type="entry name" value="Homodimeric domain of signal transducing histidine kinase"/>
    <property type="match status" value="1"/>
</dbReference>
<dbReference type="InterPro" id="IPR003594">
    <property type="entry name" value="HATPase_dom"/>
</dbReference>
<feature type="transmembrane region" description="Helical" evidence="7">
    <location>
        <begin position="37"/>
        <end position="59"/>
    </location>
</feature>
<evidence type="ECO:0000313" key="10">
    <source>
        <dbReference type="Proteomes" id="UP000564033"/>
    </source>
</evidence>
<dbReference type="Gene3D" id="3.30.565.10">
    <property type="entry name" value="Histidine kinase-like ATPase, C-terminal domain"/>
    <property type="match status" value="1"/>
</dbReference>
<protein>
    <recommendedName>
        <fullName evidence="2">histidine kinase</fullName>
        <ecNumber evidence="2">2.7.13.3</ecNumber>
    </recommendedName>
</protein>
<name>A0A847VDX3_9BACT</name>
<evidence type="ECO:0000256" key="2">
    <source>
        <dbReference type="ARBA" id="ARBA00012438"/>
    </source>
</evidence>
<dbReference type="PROSITE" id="PS50109">
    <property type="entry name" value="HIS_KIN"/>
    <property type="match status" value="1"/>
</dbReference>
<feature type="transmembrane region" description="Helical" evidence="7">
    <location>
        <begin position="141"/>
        <end position="164"/>
    </location>
</feature>
<feature type="transmembrane region" description="Helical" evidence="7">
    <location>
        <begin position="204"/>
        <end position="223"/>
    </location>
</feature>
<evidence type="ECO:0000256" key="7">
    <source>
        <dbReference type="SAM" id="Phobius"/>
    </source>
</evidence>
<dbReference type="EMBL" id="JAAZIL010000078">
    <property type="protein sequence ID" value="NLZ24699.1"/>
    <property type="molecule type" value="Genomic_DNA"/>
</dbReference>
<feature type="transmembrane region" description="Helical" evidence="7">
    <location>
        <begin position="267"/>
        <end position="288"/>
    </location>
</feature>
<evidence type="ECO:0000256" key="5">
    <source>
        <dbReference type="ARBA" id="ARBA00022777"/>
    </source>
</evidence>
<proteinExistence type="predicted"/>
<keyword evidence="5" id="KW-0418">Kinase</keyword>
<feature type="transmembrane region" description="Helical" evidence="7">
    <location>
        <begin position="97"/>
        <end position="116"/>
    </location>
</feature>
<dbReference type="Pfam" id="PF02518">
    <property type="entry name" value="HATPase_c"/>
    <property type="match status" value="1"/>
</dbReference>
<dbReference type="InterPro" id="IPR036097">
    <property type="entry name" value="HisK_dim/P_sf"/>
</dbReference>
<evidence type="ECO:0000259" key="8">
    <source>
        <dbReference type="PROSITE" id="PS50109"/>
    </source>
</evidence>
<keyword evidence="4" id="KW-0808">Transferase</keyword>
<dbReference type="GO" id="GO:0005886">
    <property type="term" value="C:plasma membrane"/>
    <property type="evidence" value="ECO:0007669"/>
    <property type="project" value="TreeGrafter"/>
</dbReference>
<dbReference type="GO" id="GO:0000155">
    <property type="term" value="F:phosphorelay sensor kinase activity"/>
    <property type="evidence" value="ECO:0007669"/>
    <property type="project" value="InterPro"/>
</dbReference>
<keyword evidence="6" id="KW-0175">Coiled coil</keyword>